<gene>
    <name evidence="2" type="ORF">AVEN_35757_1</name>
</gene>
<sequence length="81" mass="9629">MKTLRRTRERFYWDELRADVEKLCRECQTCRARKGPKTEQGKSVTGGSSAEKLFDRTLRFPCDIFFGRLGDWVRLPRRSKT</sequence>
<evidence type="ECO:0000313" key="3">
    <source>
        <dbReference type="Proteomes" id="UP000499080"/>
    </source>
</evidence>
<dbReference type="Proteomes" id="UP000499080">
    <property type="component" value="Unassembled WGS sequence"/>
</dbReference>
<dbReference type="EMBL" id="BGPR01000955">
    <property type="protein sequence ID" value="GBM41186.1"/>
    <property type="molecule type" value="Genomic_DNA"/>
</dbReference>
<name>A0A4Y2FKU6_ARAVE</name>
<dbReference type="Pfam" id="PF17921">
    <property type="entry name" value="Integrase_H2C2"/>
    <property type="match status" value="1"/>
</dbReference>
<dbReference type="InterPro" id="IPR041588">
    <property type="entry name" value="Integrase_H2C2"/>
</dbReference>
<proteinExistence type="predicted"/>
<evidence type="ECO:0000313" key="2">
    <source>
        <dbReference type="EMBL" id="GBM41186.1"/>
    </source>
</evidence>
<keyword evidence="3" id="KW-1185">Reference proteome</keyword>
<dbReference type="AlphaFoldDB" id="A0A4Y2FKU6"/>
<protein>
    <recommendedName>
        <fullName evidence="1">Integrase zinc-binding domain-containing protein</fullName>
    </recommendedName>
</protein>
<reference evidence="2 3" key="1">
    <citation type="journal article" date="2019" name="Sci. Rep.">
        <title>Orb-weaving spider Araneus ventricosus genome elucidates the spidroin gene catalogue.</title>
        <authorList>
            <person name="Kono N."/>
            <person name="Nakamura H."/>
            <person name="Ohtoshi R."/>
            <person name="Moran D.A.P."/>
            <person name="Shinohara A."/>
            <person name="Yoshida Y."/>
            <person name="Fujiwara M."/>
            <person name="Mori M."/>
            <person name="Tomita M."/>
            <person name="Arakawa K."/>
        </authorList>
    </citation>
    <scope>NUCLEOTIDE SEQUENCE [LARGE SCALE GENOMIC DNA]</scope>
</reference>
<dbReference type="OrthoDB" id="6766746at2759"/>
<feature type="domain" description="Integrase zinc-binding" evidence="1">
    <location>
        <begin position="2"/>
        <end position="34"/>
    </location>
</feature>
<accession>A0A4Y2FKU6</accession>
<comment type="caution">
    <text evidence="2">The sequence shown here is derived from an EMBL/GenBank/DDBJ whole genome shotgun (WGS) entry which is preliminary data.</text>
</comment>
<evidence type="ECO:0000259" key="1">
    <source>
        <dbReference type="Pfam" id="PF17921"/>
    </source>
</evidence>
<dbReference type="Gene3D" id="1.10.340.70">
    <property type="match status" value="1"/>
</dbReference>
<organism evidence="2 3">
    <name type="scientific">Araneus ventricosus</name>
    <name type="common">Orbweaver spider</name>
    <name type="synonym">Epeira ventricosa</name>
    <dbReference type="NCBI Taxonomy" id="182803"/>
    <lineage>
        <taxon>Eukaryota</taxon>
        <taxon>Metazoa</taxon>
        <taxon>Ecdysozoa</taxon>
        <taxon>Arthropoda</taxon>
        <taxon>Chelicerata</taxon>
        <taxon>Arachnida</taxon>
        <taxon>Araneae</taxon>
        <taxon>Araneomorphae</taxon>
        <taxon>Entelegynae</taxon>
        <taxon>Araneoidea</taxon>
        <taxon>Araneidae</taxon>
        <taxon>Araneus</taxon>
    </lineage>
</organism>